<protein>
    <recommendedName>
        <fullName evidence="1">ATP-grasp fold RimK-type domain-containing protein</fullName>
    </recommendedName>
</protein>
<comment type="caution">
    <text evidence="2">The sequence shown here is derived from an EMBL/GenBank/DDBJ whole genome shotgun (WGS) entry which is preliminary data.</text>
</comment>
<organism evidence="2 3">
    <name type="scientific">Eubacterium ventriosum</name>
    <dbReference type="NCBI Taxonomy" id="39496"/>
    <lineage>
        <taxon>Bacteria</taxon>
        <taxon>Bacillati</taxon>
        <taxon>Bacillota</taxon>
        <taxon>Clostridia</taxon>
        <taxon>Eubacteriales</taxon>
        <taxon>Eubacteriaceae</taxon>
        <taxon>Eubacterium</taxon>
    </lineage>
</organism>
<reference evidence="2 3" key="1">
    <citation type="submission" date="2018-08" db="EMBL/GenBank/DDBJ databases">
        <title>A genome reference for cultivated species of the human gut microbiota.</title>
        <authorList>
            <person name="Zou Y."/>
            <person name="Xue W."/>
            <person name="Luo G."/>
        </authorList>
    </citation>
    <scope>NUCLEOTIDE SEQUENCE [LARGE SCALE GENOMIC DNA]</scope>
    <source>
        <strain evidence="2 3">AM23-22</strain>
    </source>
</reference>
<feature type="domain" description="ATP-grasp fold RimK-type" evidence="1">
    <location>
        <begin position="131"/>
        <end position="303"/>
    </location>
</feature>
<dbReference type="InterPro" id="IPR013651">
    <property type="entry name" value="ATP-grasp_RimK-type"/>
</dbReference>
<dbReference type="RefSeq" id="WP_118231505.1">
    <property type="nucleotide sequence ID" value="NZ_CATWJF010000012.1"/>
</dbReference>
<dbReference type="GO" id="GO:0018169">
    <property type="term" value="F:ribosomal S6-glutamic acid ligase activity"/>
    <property type="evidence" value="ECO:0007669"/>
    <property type="project" value="TreeGrafter"/>
</dbReference>
<proteinExistence type="predicted"/>
<accession>A0A414R9T6</accession>
<evidence type="ECO:0000259" key="1">
    <source>
        <dbReference type="Pfam" id="PF08443"/>
    </source>
</evidence>
<dbReference type="PANTHER" id="PTHR21621">
    <property type="entry name" value="RIBOSOMAL PROTEIN S6 MODIFICATION PROTEIN"/>
    <property type="match status" value="1"/>
</dbReference>
<dbReference type="Pfam" id="PF08443">
    <property type="entry name" value="RimK"/>
    <property type="match status" value="1"/>
</dbReference>
<evidence type="ECO:0000313" key="2">
    <source>
        <dbReference type="EMBL" id="RHF89754.1"/>
    </source>
</evidence>
<dbReference type="EMBL" id="QRHR01000003">
    <property type="protein sequence ID" value="RHF89754.1"/>
    <property type="molecule type" value="Genomic_DNA"/>
</dbReference>
<dbReference type="GO" id="GO:0005737">
    <property type="term" value="C:cytoplasm"/>
    <property type="evidence" value="ECO:0007669"/>
    <property type="project" value="TreeGrafter"/>
</dbReference>
<dbReference type="SUPFAM" id="SSF56059">
    <property type="entry name" value="Glutathione synthetase ATP-binding domain-like"/>
    <property type="match status" value="1"/>
</dbReference>
<dbReference type="AlphaFoldDB" id="A0A414R9T6"/>
<sequence length="305" mass="36214">MSKKIVLIITSSIDVTVDYIIKKYNKVANFFRFNVDMLNQYEIGVVNEYGWYIKNKLSGFCLYKRDVYSIYYRKPIFPNLGDYEIQYRNMIQRDIDCFINGIANDFEGKVLSKPYILRNTENKVFQLLYAIKQGFNIPKSFIGNDNNIAEIFSGKCSIIKPLTIGKTYSNNCCEIYQTNMFSEFNEDISLTPIYLQLYQKKQYEVRLTIINKDVYAVRIDCDNKIDWRKDYSSHRYTVIDCPLTIKNLCYKMLEDLELKFGAFDFIVDEEDNWVFLEVNPNGQWQWLEEKLNLNISEKIVEYLVM</sequence>
<name>A0A414R9T6_9FIRM</name>
<dbReference type="Proteomes" id="UP000286186">
    <property type="component" value="Unassembled WGS sequence"/>
</dbReference>
<dbReference type="PANTHER" id="PTHR21621:SF7">
    <property type="entry name" value="RIBOSOMAL PROTEIN BS6--L-GLUTAMATE LIGASE"/>
    <property type="match status" value="1"/>
</dbReference>
<dbReference type="Gene3D" id="3.30.470.20">
    <property type="entry name" value="ATP-grasp fold, B domain"/>
    <property type="match status" value="1"/>
</dbReference>
<gene>
    <name evidence="2" type="ORF">DW652_04600</name>
</gene>
<evidence type="ECO:0000313" key="3">
    <source>
        <dbReference type="Proteomes" id="UP000286186"/>
    </source>
</evidence>
<dbReference type="GO" id="GO:0009432">
    <property type="term" value="P:SOS response"/>
    <property type="evidence" value="ECO:0007669"/>
    <property type="project" value="TreeGrafter"/>
</dbReference>